<organism evidence="1 2">
    <name type="scientific">Cupriavidus respiraculi</name>
    <dbReference type="NCBI Taxonomy" id="195930"/>
    <lineage>
        <taxon>Bacteria</taxon>
        <taxon>Pseudomonadati</taxon>
        <taxon>Pseudomonadota</taxon>
        <taxon>Betaproteobacteria</taxon>
        <taxon>Burkholderiales</taxon>
        <taxon>Burkholderiaceae</taxon>
        <taxon>Cupriavidus</taxon>
    </lineage>
</organism>
<evidence type="ECO:0000313" key="1">
    <source>
        <dbReference type="EMBL" id="CAG9184049.1"/>
    </source>
</evidence>
<protein>
    <submittedName>
        <fullName evidence="1">Uncharacterized protein</fullName>
    </submittedName>
</protein>
<sequence length="117" mass="12768">MRMFAILQSECGVPASELASWPYKLFGTGEFDEPANRLVDGTRAVANARVISAVMRLDPLEQGQKADLVSLPSTPMANTVVATWLLSSYEYQPIHDKVFPALAKGYLLSRGLCHAAQ</sequence>
<name>A0ABN7ZIY4_9BURK</name>
<keyword evidence="2" id="KW-1185">Reference proteome</keyword>
<proteinExistence type="predicted"/>
<evidence type="ECO:0000313" key="2">
    <source>
        <dbReference type="Proteomes" id="UP000721236"/>
    </source>
</evidence>
<accession>A0ABN7ZIY4</accession>
<gene>
    <name evidence="1" type="ORF">LMG21510_05010</name>
</gene>
<dbReference type="EMBL" id="CAJZAH010000010">
    <property type="protein sequence ID" value="CAG9184049.1"/>
    <property type="molecule type" value="Genomic_DNA"/>
</dbReference>
<dbReference type="Proteomes" id="UP000721236">
    <property type="component" value="Unassembled WGS sequence"/>
</dbReference>
<comment type="caution">
    <text evidence="1">The sequence shown here is derived from an EMBL/GenBank/DDBJ whole genome shotgun (WGS) entry which is preliminary data.</text>
</comment>
<reference evidence="1 2" key="1">
    <citation type="submission" date="2021-08" db="EMBL/GenBank/DDBJ databases">
        <authorList>
            <person name="Peeters C."/>
        </authorList>
    </citation>
    <scope>NUCLEOTIDE SEQUENCE [LARGE SCALE GENOMIC DNA]</scope>
    <source>
        <strain evidence="1 2">LMG 21510</strain>
    </source>
</reference>